<evidence type="ECO:0000313" key="3">
    <source>
        <dbReference type="Proteomes" id="UP001500221"/>
    </source>
</evidence>
<organism evidence="2 3">
    <name type="scientific">Nocardioides marinquilinus</name>
    <dbReference type="NCBI Taxonomy" id="1210400"/>
    <lineage>
        <taxon>Bacteria</taxon>
        <taxon>Bacillati</taxon>
        <taxon>Actinomycetota</taxon>
        <taxon>Actinomycetes</taxon>
        <taxon>Propionibacteriales</taxon>
        <taxon>Nocardioidaceae</taxon>
        <taxon>Nocardioides</taxon>
    </lineage>
</organism>
<keyword evidence="3" id="KW-1185">Reference proteome</keyword>
<reference evidence="3" key="1">
    <citation type="journal article" date="2019" name="Int. J. Syst. Evol. Microbiol.">
        <title>The Global Catalogue of Microorganisms (GCM) 10K type strain sequencing project: providing services to taxonomists for standard genome sequencing and annotation.</title>
        <authorList>
            <consortium name="The Broad Institute Genomics Platform"/>
            <consortium name="The Broad Institute Genome Sequencing Center for Infectious Disease"/>
            <person name="Wu L."/>
            <person name="Ma J."/>
        </authorList>
    </citation>
    <scope>NUCLEOTIDE SEQUENCE [LARGE SCALE GENOMIC DNA]</scope>
    <source>
        <strain evidence="3">JCM 18459</strain>
    </source>
</reference>
<sequence length="208" mass="21021">MDTPRRTWGPFTGTHLTVMVVALVAALLVPVAAVSAGVARTAITSGNGKSVAGVSGGRLAVRTQPLGTLTTQPAPPTQLASSATPVFASPLLGCVQVLRPRAGRALVVQRINVNVVEAPGAGSGFYVGVWTSSDCSGDYLADVNPGGVGPETVDLGPGVALPAGVALYARATDTYAEVSAFGFSVPASAAPQSLPKTTSDRRAQRVDR</sequence>
<proteinExistence type="predicted"/>
<evidence type="ECO:0008006" key="4">
    <source>
        <dbReference type="Google" id="ProtNLM"/>
    </source>
</evidence>
<accession>A0ABP9P772</accession>
<protein>
    <recommendedName>
        <fullName evidence="4">DUF4352 domain-containing protein</fullName>
    </recommendedName>
</protein>
<evidence type="ECO:0000313" key="2">
    <source>
        <dbReference type="EMBL" id="GAA5141415.1"/>
    </source>
</evidence>
<feature type="region of interest" description="Disordered" evidence="1">
    <location>
        <begin position="189"/>
        <end position="208"/>
    </location>
</feature>
<feature type="compositionally biased region" description="Basic and acidic residues" evidence="1">
    <location>
        <begin position="198"/>
        <end position="208"/>
    </location>
</feature>
<evidence type="ECO:0000256" key="1">
    <source>
        <dbReference type="SAM" id="MobiDB-lite"/>
    </source>
</evidence>
<comment type="caution">
    <text evidence="2">The sequence shown here is derived from an EMBL/GenBank/DDBJ whole genome shotgun (WGS) entry which is preliminary data.</text>
</comment>
<dbReference type="EMBL" id="BAABKG010000001">
    <property type="protein sequence ID" value="GAA5141415.1"/>
    <property type="molecule type" value="Genomic_DNA"/>
</dbReference>
<dbReference type="Proteomes" id="UP001500221">
    <property type="component" value="Unassembled WGS sequence"/>
</dbReference>
<gene>
    <name evidence="2" type="ORF">GCM10023340_03110</name>
</gene>
<dbReference type="RefSeq" id="WP_345453766.1">
    <property type="nucleotide sequence ID" value="NZ_BAABKG010000001.1"/>
</dbReference>
<name>A0ABP9P772_9ACTN</name>